<sequence>MPTIYARHRLAAVGAVAALASAATLLSGSPAQAAPPTPVSAATARTYLGQLTVAPEGSSDGYSRDKFPHWSTQSGACNTREVVLKRDGENVQQDGSCAATSGTWRSPYDGGVWTAASDVDIDHVIPLSEAWKSGASGWTTARRESFANDLGQPQLIAVTDNVNQAKGDKDPAKWLPPTTSYHCFYARMWVDVKQHYGLTVDSAEKSALSSILNGC</sequence>
<protein>
    <recommendedName>
        <fullName evidence="2">GmrSD restriction endonucleases C-terminal domain-containing protein</fullName>
    </recommendedName>
</protein>
<reference evidence="3 4" key="1">
    <citation type="submission" date="2017-05" db="EMBL/GenBank/DDBJ databases">
        <title>Streptomyces alboflavus Genome sequencing and assembly.</title>
        <authorList>
            <person name="Wang Y."/>
            <person name="Du B."/>
            <person name="Ding Y."/>
            <person name="Liu H."/>
            <person name="Hou Q."/>
            <person name="Liu K."/>
            <person name="Wang C."/>
            <person name="Yao L."/>
        </authorList>
    </citation>
    <scope>NUCLEOTIDE SEQUENCE [LARGE SCALE GENOMIC DNA]</scope>
    <source>
        <strain evidence="3 4">MDJK44</strain>
    </source>
</reference>
<feature type="chain" id="PRO_5011316569" description="GmrSD restriction endonucleases C-terminal domain-containing protein" evidence="1">
    <location>
        <begin position="34"/>
        <end position="215"/>
    </location>
</feature>
<proteinExistence type="predicted"/>
<dbReference type="OrthoDB" id="5196645at2"/>
<evidence type="ECO:0000313" key="3">
    <source>
        <dbReference type="EMBL" id="ARX83172.1"/>
    </source>
</evidence>
<evidence type="ECO:0000259" key="2">
    <source>
        <dbReference type="Pfam" id="PF07510"/>
    </source>
</evidence>
<keyword evidence="4" id="KW-1185">Reference proteome</keyword>
<evidence type="ECO:0000256" key="1">
    <source>
        <dbReference type="SAM" id="SignalP"/>
    </source>
</evidence>
<dbReference type="InterPro" id="IPR011089">
    <property type="entry name" value="GmrSD_C"/>
</dbReference>
<dbReference type="AlphaFoldDB" id="A0A1Z1W9V9"/>
<evidence type="ECO:0000313" key="4">
    <source>
        <dbReference type="Proteomes" id="UP000195880"/>
    </source>
</evidence>
<dbReference type="Pfam" id="PF07510">
    <property type="entry name" value="GmrSD_C"/>
    <property type="match status" value="1"/>
</dbReference>
<dbReference type="Proteomes" id="UP000195880">
    <property type="component" value="Chromosome"/>
</dbReference>
<keyword evidence="1" id="KW-0732">Signal</keyword>
<dbReference type="KEGG" id="salf:SMD44_02586"/>
<dbReference type="RefSeq" id="WP_030358495.1">
    <property type="nucleotide sequence ID" value="NZ_CP021748.1"/>
</dbReference>
<dbReference type="PANTHER" id="PTHR24094:SF15">
    <property type="entry name" value="AMP-DEPENDENT SYNTHETASE_LIGASE DOMAIN-CONTAINING PROTEIN-RELATED"/>
    <property type="match status" value="1"/>
</dbReference>
<accession>A0A1Z1W9V9</accession>
<organism evidence="3 4">
    <name type="scientific">Streptomyces alboflavus</name>
    <dbReference type="NCBI Taxonomy" id="67267"/>
    <lineage>
        <taxon>Bacteria</taxon>
        <taxon>Bacillati</taxon>
        <taxon>Actinomycetota</taxon>
        <taxon>Actinomycetes</taxon>
        <taxon>Kitasatosporales</taxon>
        <taxon>Streptomycetaceae</taxon>
        <taxon>Streptomyces</taxon>
    </lineage>
</organism>
<name>A0A1Z1W9V9_9ACTN</name>
<dbReference type="eggNOG" id="COG2356">
    <property type="taxonomic scope" value="Bacteria"/>
</dbReference>
<dbReference type="EMBL" id="CP021748">
    <property type="protein sequence ID" value="ARX83172.1"/>
    <property type="molecule type" value="Genomic_DNA"/>
</dbReference>
<feature type="domain" description="GmrSD restriction endonucleases C-terminal" evidence="2">
    <location>
        <begin position="110"/>
        <end position="209"/>
    </location>
</feature>
<feature type="signal peptide" evidence="1">
    <location>
        <begin position="1"/>
        <end position="33"/>
    </location>
</feature>
<dbReference type="PANTHER" id="PTHR24094">
    <property type="entry name" value="SECRETED PROTEIN"/>
    <property type="match status" value="1"/>
</dbReference>
<gene>
    <name evidence="3" type="ORF">SMD44_02586</name>
</gene>
<dbReference type="STRING" id="67267.GCA_000716675_02854"/>